<accession>A0A9N7UII8</accession>
<dbReference type="Proteomes" id="UP001153269">
    <property type="component" value="Unassembled WGS sequence"/>
</dbReference>
<feature type="region of interest" description="Disordered" evidence="1">
    <location>
        <begin position="1"/>
        <end position="26"/>
    </location>
</feature>
<evidence type="ECO:0000256" key="1">
    <source>
        <dbReference type="SAM" id="MobiDB-lite"/>
    </source>
</evidence>
<protein>
    <submittedName>
        <fullName evidence="2">Uncharacterized protein</fullName>
    </submittedName>
</protein>
<comment type="caution">
    <text evidence="2">The sequence shown here is derived from an EMBL/GenBank/DDBJ whole genome shotgun (WGS) entry which is preliminary data.</text>
</comment>
<dbReference type="AlphaFoldDB" id="A0A9N7UII8"/>
<feature type="compositionally biased region" description="Basic and acidic residues" evidence="1">
    <location>
        <begin position="16"/>
        <end position="25"/>
    </location>
</feature>
<dbReference type="EMBL" id="CADEAL010001335">
    <property type="protein sequence ID" value="CAB1431365.1"/>
    <property type="molecule type" value="Genomic_DNA"/>
</dbReference>
<keyword evidence="3" id="KW-1185">Reference proteome</keyword>
<feature type="compositionally biased region" description="Polar residues" evidence="1">
    <location>
        <begin position="1"/>
        <end position="15"/>
    </location>
</feature>
<sequence>MLNPRTQDQTAGETNSKAEKSRQSRQDCLQFTDRLSIISHRAGTLHIKAHQAAPRHSSASLLFITRGCRSIHTEYTAAAPTSAVFIITADAQQEIDMVVVDLIKQVDLLKLHHKDPQNLFVLMREFAAQCHPEQPGKLKYCPFWEAVRLGSADINAAGEPSESQQCDANQPTWAHGGVTLSERPVGSSSSSSSSRLLTAAFLTLNVHLRCLFACKA</sequence>
<name>A0A9N7UII8_PLEPL</name>
<gene>
    <name evidence="2" type="ORF">PLEPLA_LOCUS19421</name>
</gene>
<proteinExistence type="predicted"/>
<organism evidence="2 3">
    <name type="scientific">Pleuronectes platessa</name>
    <name type="common">European plaice</name>
    <dbReference type="NCBI Taxonomy" id="8262"/>
    <lineage>
        <taxon>Eukaryota</taxon>
        <taxon>Metazoa</taxon>
        <taxon>Chordata</taxon>
        <taxon>Craniata</taxon>
        <taxon>Vertebrata</taxon>
        <taxon>Euteleostomi</taxon>
        <taxon>Actinopterygii</taxon>
        <taxon>Neopterygii</taxon>
        <taxon>Teleostei</taxon>
        <taxon>Neoteleostei</taxon>
        <taxon>Acanthomorphata</taxon>
        <taxon>Carangaria</taxon>
        <taxon>Pleuronectiformes</taxon>
        <taxon>Pleuronectoidei</taxon>
        <taxon>Pleuronectidae</taxon>
        <taxon>Pleuronectes</taxon>
    </lineage>
</organism>
<reference evidence="2" key="1">
    <citation type="submission" date="2020-03" db="EMBL/GenBank/DDBJ databases">
        <authorList>
            <person name="Weist P."/>
        </authorList>
    </citation>
    <scope>NUCLEOTIDE SEQUENCE</scope>
</reference>
<evidence type="ECO:0000313" key="2">
    <source>
        <dbReference type="EMBL" id="CAB1431365.1"/>
    </source>
</evidence>
<evidence type="ECO:0000313" key="3">
    <source>
        <dbReference type="Proteomes" id="UP001153269"/>
    </source>
</evidence>